<protein>
    <recommendedName>
        <fullName evidence="3 12">Cytochrome b-c1 complex subunit 7</fullName>
    </recommendedName>
</protein>
<evidence type="ECO:0000256" key="2">
    <source>
        <dbReference type="ARBA" id="ARBA00008554"/>
    </source>
</evidence>
<sequence length="107" mass="13095">MSRQMNQLISIGFRKWCYNASGFNKYGLWRDDLLHENKDVEEALRRLPQEIVDQRNFRIIRAAQLDCNKRLLPEEQWTKYEEDVRYLKPYLDEVIKEREEKEAWEAS</sequence>
<dbReference type="InterPro" id="IPR003197">
    <property type="entry name" value="QCR7"/>
</dbReference>
<evidence type="ECO:0000256" key="11">
    <source>
        <dbReference type="ARBA" id="ARBA00046393"/>
    </source>
</evidence>
<keyword evidence="9 12" id="KW-0472">Membrane</keyword>
<dbReference type="Gene3D" id="1.10.1090.10">
    <property type="entry name" value="Cytochrome b-c1 complex subunit 7"/>
    <property type="match status" value="1"/>
</dbReference>
<comment type="function">
    <text evidence="12">Component of the ubiquinol-cytochrome c oxidoreductase, a multisubunit transmembrane complex that is part of the mitochondrial electron transport chain which drives oxidative phosphorylation.</text>
</comment>
<gene>
    <name evidence="13" type="ORF">PUN28_017574</name>
</gene>
<comment type="caution">
    <text evidence="13">The sequence shown here is derived from an EMBL/GenBank/DDBJ whole genome shotgun (WGS) entry which is preliminary data.</text>
</comment>
<dbReference type="PANTHER" id="PTHR12022">
    <property type="entry name" value="UBIQUINOL-CYTOCHROME C REDUCTASE COMPLEX 14 KD PROTEIN"/>
    <property type="match status" value="1"/>
</dbReference>
<keyword evidence="8 12" id="KW-0496">Mitochondrion</keyword>
<dbReference type="PANTHER" id="PTHR12022:SF0">
    <property type="entry name" value="CYTOCHROME B-C1 COMPLEX SUBUNIT 7"/>
    <property type="match status" value="1"/>
</dbReference>
<keyword evidence="4 12" id="KW-0813">Transport</keyword>
<evidence type="ECO:0000313" key="14">
    <source>
        <dbReference type="Proteomes" id="UP001430953"/>
    </source>
</evidence>
<evidence type="ECO:0000256" key="7">
    <source>
        <dbReference type="ARBA" id="ARBA00022982"/>
    </source>
</evidence>
<dbReference type="GO" id="GO:0006122">
    <property type="term" value="P:mitochondrial electron transport, ubiquinol to cytochrome c"/>
    <property type="evidence" value="ECO:0007669"/>
    <property type="project" value="InterPro"/>
</dbReference>
<dbReference type="Proteomes" id="UP001430953">
    <property type="component" value="Unassembled WGS sequence"/>
</dbReference>
<comment type="similarity">
    <text evidence="2 12">Belongs to the UQCRB/QCR7 family.</text>
</comment>
<dbReference type="FunFam" id="1.10.1090.10:FF:000001">
    <property type="entry name" value="Cytochrome b-c1 complex subunit 7"/>
    <property type="match status" value="1"/>
</dbReference>
<name>A0AAW2EJ73_9HYME</name>
<dbReference type="SUPFAM" id="SSF81524">
    <property type="entry name" value="14 kDa protein of cytochrome bc1 complex (Ubiquinol-cytochrome c reductase)"/>
    <property type="match status" value="1"/>
</dbReference>
<dbReference type="InterPro" id="IPR036544">
    <property type="entry name" value="QCR7_sf"/>
</dbReference>
<evidence type="ECO:0000256" key="4">
    <source>
        <dbReference type="ARBA" id="ARBA00022448"/>
    </source>
</evidence>
<evidence type="ECO:0000256" key="5">
    <source>
        <dbReference type="ARBA" id="ARBA00022660"/>
    </source>
</evidence>
<evidence type="ECO:0000256" key="6">
    <source>
        <dbReference type="ARBA" id="ARBA00022792"/>
    </source>
</evidence>
<dbReference type="Pfam" id="PF02271">
    <property type="entry name" value="UCR_14kD"/>
    <property type="match status" value="1"/>
</dbReference>
<evidence type="ECO:0000256" key="1">
    <source>
        <dbReference type="ARBA" id="ARBA00004443"/>
    </source>
</evidence>
<evidence type="ECO:0000256" key="10">
    <source>
        <dbReference type="ARBA" id="ARBA00038521"/>
    </source>
</evidence>
<organism evidence="13 14">
    <name type="scientific">Cardiocondyla obscurior</name>
    <dbReference type="NCBI Taxonomy" id="286306"/>
    <lineage>
        <taxon>Eukaryota</taxon>
        <taxon>Metazoa</taxon>
        <taxon>Ecdysozoa</taxon>
        <taxon>Arthropoda</taxon>
        <taxon>Hexapoda</taxon>
        <taxon>Insecta</taxon>
        <taxon>Pterygota</taxon>
        <taxon>Neoptera</taxon>
        <taxon>Endopterygota</taxon>
        <taxon>Hymenoptera</taxon>
        <taxon>Apocrita</taxon>
        <taxon>Aculeata</taxon>
        <taxon>Formicoidea</taxon>
        <taxon>Formicidae</taxon>
        <taxon>Myrmicinae</taxon>
        <taxon>Cardiocondyla</taxon>
    </lineage>
</organism>
<comment type="subcellular location">
    <subcellularLocation>
        <location evidence="1">Mitochondrion inner membrane</location>
        <topology evidence="1">Peripheral membrane protein</topology>
        <orientation evidence="1">Matrix side</orientation>
    </subcellularLocation>
</comment>
<evidence type="ECO:0000256" key="8">
    <source>
        <dbReference type="ARBA" id="ARBA00023128"/>
    </source>
</evidence>
<comment type="subunit">
    <text evidence="11">Component of the ubiquinol-cytochrome c oxidoreductase (cytochrome b-c1 complex, complex III, CIII), a multisubunit enzyme composed of 11 subunits. The complex is composed of 3 respiratory subunits cytochrome b, cytochrome c1 and Rieske protein UQCRFS1, 2 core protein subunits UQCRC1/QCR1 and UQCRC2/QCR2, and 6 low-molecular weight protein subunits UQCRH/QCR6, UQCRB/QCR7, UQCRQ/QCR8, UQCR10/QCR9, UQCR11/QCR10 and subunit 9, the cleavage product of Rieske protein UQCRFS1. The complex exists as an obligatory dimer and forms supercomplexes (SCs) in the inner mitochondrial membrane with NADH-ubiquinone oxidoreductase (complex I, CI) and cytochrome c oxidase (complex IV, CIV), resulting in different assemblies (supercomplex SCI(1)III(2)IV(1) and megacomplex MCI(2)III(2)IV(2)).</text>
</comment>
<evidence type="ECO:0000256" key="12">
    <source>
        <dbReference type="PIRNR" id="PIRNR000022"/>
    </source>
</evidence>
<dbReference type="AlphaFoldDB" id="A0AAW2EJ73"/>
<keyword evidence="14" id="KW-1185">Reference proteome</keyword>
<dbReference type="GO" id="GO:0045275">
    <property type="term" value="C:respiratory chain complex III"/>
    <property type="evidence" value="ECO:0007669"/>
    <property type="project" value="InterPro"/>
</dbReference>
<proteinExistence type="inferred from homology"/>
<dbReference type="EMBL" id="JADYXP020000021">
    <property type="protein sequence ID" value="KAL0103398.1"/>
    <property type="molecule type" value="Genomic_DNA"/>
</dbReference>
<keyword evidence="7 12" id="KW-0249">Electron transport</keyword>
<reference evidence="13 14" key="1">
    <citation type="submission" date="2023-03" db="EMBL/GenBank/DDBJ databases">
        <title>High recombination rates correlate with genetic variation in Cardiocondyla obscurior ants.</title>
        <authorList>
            <person name="Errbii M."/>
        </authorList>
    </citation>
    <scope>NUCLEOTIDE SEQUENCE [LARGE SCALE GENOMIC DNA]</scope>
    <source>
        <strain evidence="13">Alpha-2009</strain>
        <tissue evidence="13">Whole body</tissue>
    </source>
</reference>
<keyword evidence="5 12" id="KW-0679">Respiratory chain</keyword>
<evidence type="ECO:0000256" key="3">
    <source>
        <dbReference type="ARBA" id="ARBA00016323"/>
    </source>
</evidence>
<keyword evidence="6 12" id="KW-0999">Mitochondrion inner membrane</keyword>
<dbReference type="PIRSF" id="PIRSF000022">
    <property type="entry name" value="Bc1_14K"/>
    <property type="match status" value="1"/>
</dbReference>
<accession>A0AAW2EJ73</accession>
<dbReference type="GO" id="GO:0005743">
    <property type="term" value="C:mitochondrial inner membrane"/>
    <property type="evidence" value="ECO:0007669"/>
    <property type="project" value="UniProtKB-SubCell"/>
</dbReference>
<evidence type="ECO:0000313" key="13">
    <source>
        <dbReference type="EMBL" id="KAL0103398.1"/>
    </source>
</evidence>
<comment type="subunit">
    <text evidence="10">Component of the ubiquinol-cytochrome c oxidoreductase (cytochrome b-c1 complex, complex III, CIII), a multisubunit enzyme composed of 3 respiratory subunits cytochrome b, cytochrome c1 and Rieske protein, 2 core protein subunits, and additional low-molecular weight protein subunits. The complex exists as an obligatory dimer and forms supercomplexes (SCs) in the inner mitochondrial membrane with cytochrome c oxidase (complex IV, CIV).</text>
</comment>
<evidence type="ECO:0000256" key="9">
    <source>
        <dbReference type="ARBA" id="ARBA00023136"/>
    </source>
</evidence>